<gene>
    <name evidence="3" type="ORF">SAMN04488529_10989</name>
</gene>
<accession>A0A1H0U6C2</accession>
<dbReference type="InterPro" id="IPR041444">
    <property type="entry name" value="HTH_41"/>
</dbReference>
<reference evidence="3" key="1">
    <citation type="submission" date="2016-10" db="EMBL/GenBank/DDBJ databases">
        <authorList>
            <person name="de Groot N.N."/>
        </authorList>
    </citation>
    <scope>NUCLEOTIDE SEQUENCE [LARGE SCALE GENOMIC DNA]</scope>
    <source>
        <strain evidence="3">DSM 12272</strain>
    </source>
</reference>
<dbReference type="Gene3D" id="1.10.10.10">
    <property type="entry name" value="Winged helix-like DNA-binding domain superfamily/Winged helix DNA-binding domain"/>
    <property type="match status" value="1"/>
</dbReference>
<proteinExistence type="predicted"/>
<dbReference type="NCBIfam" id="NF041241">
    <property type="entry name" value="YhfZ_full"/>
    <property type="match status" value="1"/>
</dbReference>
<evidence type="ECO:0000313" key="3">
    <source>
        <dbReference type="EMBL" id="SDP61822.1"/>
    </source>
</evidence>
<dbReference type="STRING" id="94869.SAMN04488529_10989"/>
<dbReference type="AlphaFoldDB" id="A0A1H0U6C2"/>
<evidence type="ECO:0000259" key="1">
    <source>
        <dbReference type="Pfam" id="PF14502"/>
    </source>
</evidence>
<dbReference type="InterPro" id="IPR036390">
    <property type="entry name" value="WH_DNA-bd_sf"/>
</dbReference>
<dbReference type="Proteomes" id="UP000198597">
    <property type="component" value="Unassembled WGS sequence"/>
</dbReference>
<dbReference type="Pfam" id="PF14502">
    <property type="entry name" value="HTH_41"/>
    <property type="match status" value="1"/>
</dbReference>
<sequence length="307" mass="35185">MDIKKSLMQKNGIIVMALAEEFFSKNIGDRIDTVGSISEKYETSRGTVQTAIKILQEQNLIAIESRGHLGSFITHLDYNALIALTGIDNIVGVMPLPYSKKYEGLATGISETMKNMDIPFNFAFMRGGNNRLESLMRNRYDFAITSMFTAKHYIDEEEDIEIVTSFGKNTYVDNHGLIFRRETDIKKDDFKVGIDYSSKDQVKLTLNYFNERKVQLVSLKYNQLINSIENKEIDGAIWTIDENIKSNENLNYVLISDNIYNMDDTEAVIIIKKDNKLIKELINKFLDANMVLEKQRQVIAGEIIPQY</sequence>
<feature type="domain" description="YhfZ helix-turn-helix" evidence="1">
    <location>
        <begin position="26"/>
        <end position="73"/>
    </location>
</feature>
<dbReference type="SUPFAM" id="SSF53850">
    <property type="entry name" value="Periplasmic binding protein-like II"/>
    <property type="match status" value="1"/>
</dbReference>
<evidence type="ECO:0000259" key="2">
    <source>
        <dbReference type="Pfam" id="PF14503"/>
    </source>
</evidence>
<dbReference type="Pfam" id="PF14503">
    <property type="entry name" value="YhfZ_C"/>
    <property type="match status" value="1"/>
</dbReference>
<name>A0A1H0U6C2_9CLOT</name>
<organism evidence="3 4">
    <name type="scientific">Clostridium gasigenes</name>
    <dbReference type="NCBI Taxonomy" id="94869"/>
    <lineage>
        <taxon>Bacteria</taxon>
        <taxon>Bacillati</taxon>
        <taxon>Bacillota</taxon>
        <taxon>Clostridia</taxon>
        <taxon>Eubacteriales</taxon>
        <taxon>Clostridiaceae</taxon>
        <taxon>Clostridium</taxon>
    </lineage>
</organism>
<feature type="domain" description="Uncharacterised protein YhfZ C-terminal" evidence="2">
    <location>
        <begin position="77"/>
        <end position="307"/>
    </location>
</feature>
<dbReference type="SUPFAM" id="SSF46785">
    <property type="entry name" value="Winged helix' DNA-binding domain"/>
    <property type="match status" value="1"/>
</dbReference>
<evidence type="ECO:0000313" key="4">
    <source>
        <dbReference type="Proteomes" id="UP000198597"/>
    </source>
</evidence>
<dbReference type="InterPro" id="IPR032791">
    <property type="entry name" value="YhfZ_C"/>
</dbReference>
<dbReference type="InterPro" id="IPR036388">
    <property type="entry name" value="WH-like_DNA-bd_sf"/>
</dbReference>
<dbReference type="EMBL" id="FNJM01000009">
    <property type="protein sequence ID" value="SDP61822.1"/>
    <property type="molecule type" value="Genomic_DNA"/>
</dbReference>
<dbReference type="Gene3D" id="3.40.190.10">
    <property type="entry name" value="Periplasmic binding protein-like II"/>
    <property type="match status" value="2"/>
</dbReference>
<dbReference type="OrthoDB" id="147067at2"/>
<protein>
    <submittedName>
        <fullName evidence="3">Helix-turn-helix domain-containing protein</fullName>
    </submittedName>
</protein>
<keyword evidence="4" id="KW-1185">Reference proteome</keyword>
<dbReference type="RefSeq" id="WP_089971096.1">
    <property type="nucleotide sequence ID" value="NZ_FNJM01000009.1"/>
</dbReference>